<dbReference type="Proteomes" id="UP000238701">
    <property type="component" value="Unassembled WGS sequence"/>
</dbReference>
<organism evidence="3 4">
    <name type="scientific">Candidatus Sulfotelmatobacter kueseliae</name>
    <dbReference type="NCBI Taxonomy" id="2042962"/>
    <lineage>
        <taxon>Bacteria</taxon>
        <taxon>Pseudomonadati</taxon>
        <taxon>Acidobacteriota</taxon>
        <taxon>Terriglobia</taxon>
        <taxon>Terriglobales</taxon>
        <taxon>Candidatus Korobacteraceae</taxon>
        <taxon>Candidatus Sulfotelmatobacter</taxon>
    </lineage>
</organism>
<dbReference type="EMBL" id="OMOD01000186">
    <property type="protein sequence ID" value="SPF48745.1"/>
    <property type="molecule type" value="Genomic_DNA"/>
</dbReference>
<gene>
    <name evidence="3" type="ORF">SBA1_880025</name>
</gene>
<evidence type="ECO:0000313" key="4">
    <source>
        <dbReference type="Proteomes" id="UP000238701"/>
    </source>
</evidence>
<accession>A0A2U3L9X7</accession>
<feature type="chain" id="PRO_5015519957" evidence="1">
    <location>
        <begin position="31"/>
        <end position="264"/>
    </location>
</feature>
<dbReference type="Pfam" id="PF04972">
    <property type="entry name" value="BON"/>
    <property type="match status" value="3"/>
</dbReference>
<dbReference type="PANTHER" id="PTHR34606:SF15">
    <property type="entry name" value="BON DOMAIN-CONTAINING PROTEIN"/>
    <property type="match status" value="1"/>
</dbReference>
<evidence type="ECO:0000313" key="3">
    <source>
        <dbReference type="EMBL" id="SPF48745.1"/>
    </source>
</evidence>
<evidence type="ECO:0000259" key="2">
    <source>
        <dbReference type="PROSITE" id="PS50914"/>
    </source>
</evidence>
<protein>
    <submittedName>
        <fullName evidence="3">Transport-associated protein</fullName>
    </submittedName>
</protein>
<dbReference type="AlphaFoldDB" id="A0A2U3L9X7"/>
<evidence type="ECO:0000256" key="1">
    <source>
        <dbReference type="SAM" id="SignalP"/>
    </source>
</evidence>
<dbReference type="InterPro" id="IPR051686">
    <property type="entry name" value="Lipoprotein_DolP"/>
</dbReference>
<keyword evidence="1" id="KW-0732">Signal</keyword>
<reference evidence="4" key="1">
    <citation type="submission" date="2018-02" db="EMBL/GenBank/DDBJ databases">
        <authorList>
            <person name="Hausmann B."/>
        </authorList>
    </citation>
    <scope>NUCLEOTIDE SEQUENCE [LARGE SCALE GENOMIC DNA]</scope>
    <source>
        <strain evidence="4">Peat soil MAG SbA1</strain>
    </source>
</reference>
<dbReference type="OrthoDB" id="117692at2"/>
<feature type="signal peptide" evidence="1">
    <location>
        <begin position="1"/>
        <end position="30"/>
    </location>
</feature>
<name>A0A2U3L9X7_9BACT</name>
<dbReference type="PANTHER" id="PTHR34606">
    <property type="entry name" value="BON DOMAIN-CONTAINING PROTEIN"/>
    <property type="match status" value="1"/>
</dbReference>
<feature type="domain" description="BON" evidence="2">
    <location>
        <begin position="183"/>
        <end position="257"/>
    </location>
</feature>
<proteinExistence type="predicted"/>
<dbReference type="Gene3D" id="3.30.1340.30">
    <property type="match status" value="2"/>
</dbReference>
<dbReference type="InterPro" id="IPR007055">
    <property type="entry name" value="BON_dom"/>
</dbReference>
<sequence>MTFAKATTRTLVKLAGSQLAVGLLSATLLAQTPAAARYDNQIQTAVTHKLAAKSQFSDVKAGVEDGIVTLTGTVDLYQRKLDAAKLARKTSDVQGVRNLITVAGPNVPDAQLEQKLAEKLRYVRVGFDSTFDYFALGVKDGVVTVEGQDRTGVGRDEALADIANMPGVKDVIANISVEPVSIFDDGLRLRAARLIYGDSVLSKYAVDPARPIRIVVANGHVTLYGSVDSTMDKQVAGMRANQLPGAFSVENNLQVEAKSNRQGM</sequence>
<dbReference type="PROSITE" id="PS50914">
    <property type="entry name" value="BON"/>
    <property type="match status" value="2"/>
</dbReference>
<feature type="domain" description="BON" evidence="2">
    <location>
        <begin position="38"/>
        <end position="104"/>
    </location>
</feature>